<sequence>MEESFLKFEFDVFKRLNRKKKSSLVSPYSIGICFSYLSNLVKDENTRNEIQKVLHCDKKKKYNEIIEEMRNLESSIENEYNKDNIKTANILFTDKMNDEIEVLEEEYLPNIVNLTLINSRSSTINKTVKERTGGRISRIMNPIINYSMSSFFMTSVSHFESGWSNNVKEHLGECKQIFQGFHEKNEVEMVIIEGTEINLYKDKKLRMIEIPFSNEEFSFMMIKTKKKSARSFYKMIEKMNFEQFSKIQENKKKKNIQIIFPKFDIETDTFNINDYLREIGIKHKIEINTNCHMNQIIQKCSISINCEGCINVIKETRDEYKTKHDSNKGHKSKKTKKTKKSKKESMIFNRPFIFFIVKHKPNIIIHSGVMLMPKLQGIGS</sequence>
<dbReference type="InterPro" id="IPR042178">
    <property type="entry name" value="Serpin_sf_1"/>
</dbReference>
<dbReference type="PANTHER" id="PTHR11461">
    <property type="entry name" value="SERINE PROTEASE INHIBITOR, SERPIN"/>
    <property type="match status" value="1"/>
</dbReference>
<dbReference type="SMART" id="SM00093">
    <property type="entry name" value="SERPIN"/>
    <property type="match status" value="1"/>
</dbReference>
<evidence type="ECO:0000313" key="6">
    <source>
        <dbReference type="Proteomes" id="UP001470230"/>
    </source>
</evidence>
<proteinExistence type="inferred from homology"/>
<dbReference type="Proteomes" id="UP001470230">
    <property type="component" value="Unassembled WGS sequence"/>
</dbReference>
<dbReference type="InterPro" id="IPR000215">
    <property type="entry name" value="Serpin_fam"/>
</dbReference>
<feature type="domain" description="Serpin" evidence="4">
    <location>
        <begin position="10"/>
        <end position="373"/>
    </location>
</feature>
<dbReference type="InterPro" id="IPR042185">
    <property type="entry name" value="Serpin_sf_2"/>
</dbReference>
<organism evidence="5 6">
    <name type="scientific">Tritrichomonas musculus</name>
    <dbReference type="NCBI Taxonomy" id="1915356"/>
    <lineage>
        <taxon>Eukaryota</taxon>
        <taxon>Metamonada</taxon>
        <taxon>Parabasalia</taxon>
        <taxon>Tritrichomonadida</taxon>
        <taxon>Tritrichomonadidae</taxon>
        <taxon>Tritrichomonas</taxon>
    </lineage>
</organism>
<evidence type="ECO:0000313" key="5">
    <source>
        <dbReference type="EMBL" id="KAK8876282.1"/>
    </source>
</evidence>
<dbReference type="PANTHER" id="PTHR11461:SF211">
    <property type="entry name" value="GH10112P-RELATED"/>
    <property type="match status" value="1"/>
</dbReference>
<protein>
    <recommendedName>
        <fullName evidence="4">Serpin domain-containing protein</fullName>
    </recommendedName>
</protein>
<feature type="compositionally biased region" description="Basic residues" evidence="3">
    <location>
        <begin position="329"/>
        <end position="342"/>
    </location>
</feature>
<dbReference type="Gene3D" id="2.30.39.10">
    <property type="entry name" value="Alpha-1-antitrypsin, domain 1"/>
    <property type="match status" value="1"/>
</dbReference>
<evidence type="ECO:0000256" key="3">
    <source>
        <dbReference type="SAM" id="MobiDB-lite"/>
    </source>
</evidence>
<gene>
    <name evidence="5" type="ORF">M9Y10_006477</name>
</gene>
<dbReference type="InterPro" id="IPR023796">
    <property type="entry name" value="Serpin_dom"/>
</dbReference>
<dbReference type="EMBL" id="JAPFFF010000012">
    <property type="protein sequence ID" value="KAK8876282.1"/>
    <property type="molecule type" value="Genomic_DNA"/>
</dbReference>
<accession>A0ABR2JEB1</accession>
<name>A0ABR2JEB1_9EUKA</name>
<evidence type="ECO:0000259" key="4">
    <source>
        <dbReference type="SMART" id="SM00093"/>
    </source>
</evidence>
<evidence type="ECO:0000256" key="2">
    <source>
        <dbReference type="RuleBase" id="RU000411"/>
    </source>
</evidence>
<comment type="caution">
    <text evidence="5">The sequence shown here is derived from an EMBL/GenBank/DDBJ whole genome shotgun (WGS) entry which is preliminary data.</text>
</comment>
<dbReference type="Pfam" id="PF00079">
    <property type="entry name" value="Serpin"/>
    <property type="match status" value="1"/>
</dbReference>
<dbReference type="SUPFAM" id="SSF56574">
    <property type="entry name" value="Serpins"/>
    <property type="match status" value="1"/>
</dbReference>
<keyword evidence="6" id="KW-1185">Reference proteome</keyword>
<dbReference type="Gene3D" id="3.30.497.10">
    <property type="entry name" value="Antithrombin, subunit I, domain 2"/>
    <property type="match status" value="1"/>
</dbReference>
<reference evidence="5 6" key="1">
    <citation type="submission" date="2024-04" db="EMBL/GenBank/DDBJ databases">
        <title>Tritrichomonas musculus Genome.</title>
        <authorList>
            <person name="Alves-Ferreira E."/>
            <person name="Grigg M."/>
            <person name="Lorenzi H."/>
            <person name="Galac M."/>
        </authorList>
    </citation>
    <scope>NUCLEOTIDE SEQUENCE [LARGE SCALE GENOMIC DNA]</scope>
    <source>
        <strain evidence="5 6">EAF2021</strain>
    </source>
</reference>
<comment type="similarity">
    <text evidence="1 2">Belongs to the serpin family.</text>
</comment>
<evidence type="ECO:0000256" key="1">
    <source>
        <dbReference type="ARBA" id="ARBA00009500"/>
    </source>
</evidence>
<feature type="region of interest" description="Disordered" evidence="3">
    <location>
        <begin position="320"/>
        <end position="343"/>
    </location>
</feature>
<dbReference type="InterPro" id="IPR036186">
    <property type="entry name" value="Serpin_sf"/>
</dbReference>